<comment type="caution">
    <text evidence="1">The sequence shown here is derived from an EMBL/GenBank/DDBJ whole genome shotgun (WGS) entry which is preliminary data.</text>
</comment>
<proteinExistence type="predicted"/>
<evidence type="ECO:0000313" key="1">
    <source>
        <dbReference type="EMBL" id="HAS8541269.1"/>
    </source>
</evidence>
<dbReference type="SUPFAM" id="SSF53335">
    <property type="entry name" value="S-adenosyl-L-methionine-dependent methyltransferases"/>
    <property type="match status" value="1"/>
</dbReference>
<dbReference type="Gene3D" id="3.40.50.150">
    <property type="entry name" value="Vaccinia Virus protein VP39"/>
    <property type="match status" value="1"/>
</dbReference>
<dbReference type="EMBL" id="DACRBY010000020">
    <property type="protein sequence ID" value="HAS8541269.1"/>
    <property type="molecule type" value="Genomic_DNA"/>
</dbReference>
<dbReference type="InterPro" id="IPR029063">
    <property type="entry name" value="SAM-dependent_MTases_sf"/>
</dbReference>
<reference evidence="1" key="2">
    <citation type="submission" date="2019-01" db="EMBL/GenBank/DDBJ databases">
        <authorList>
            <consortium name="NCBI Pathogen Detection Project"/>
        </authorList>
    </citation>
    <scope>NUCLEOTIDE SEQUENCE</scope>
    <source>
        <strain evidence="1">BCW_3452</strain>
    </source>
</reference>
<reference evidence="1" key="1">
    <citation type="journal article" date="2018" name="Genome Biol.">
        <title>SKESA: strategic k-mer extension for scrupulous assemblies.</title>
        <authorList>
            <person name="Souvorov A."/>
            <person name="Agarwala R."/>
            <person name="Lipman D.J."/>
        </authorList>
    </citation>
    <scope>NUCLEOTIDE SEQUENCE</scope>
    <source>
        <strain evidence="1">BCW_3452</strain>
    </source>
</reference>
<dbReference type="AlphaFoldDB" id="A0A8H9TG74"/>
<protein>
    <recommendedName>
        <fullName evidence="2">Spermidine synthase</fullName>
    </recommendedName>
</protein>
<evidence type="ECO:0008006" key="2">
    <source>
        <dbReference type="Google" id="ProtNLM"/>
    </source>
</evidence>
<organism evidence="1">
    <name type="scientific">Vibrio vulnificus</name>
    <dbReference type="NCBI Taxonomy" id="672"/>
    <lineage>
        <taxon>Bacteria</taxon>
        <taxon>Pseudomonadati</taxon>
        <taxon>Pseudomonadota</taxon>
        <taxon>Gammaproteobacteria</taxon>
        <taxon>Vibrionales</taxon>
        <taxon>Vibrionaceae</taxon>
        <taxon>Vibrio</taxon>
    </lineage>
</organism>
<gene>
    <name evidence="1" type="ORF">I7730_15915</name>
</gene>
<dbReference type="Proteomes" id="UP000863257">
    <property type="component" value="Unassembled WGS sequence"/>
</dbReference>
<sequence>MIIDNGASFLKKIHKHFSGFPTMTAYTQTVNKIGNWDLDYFERKVFPGYYSTQSNGTSGIALKRNGVTWMSCTPMEVESHLLAQHGAKGKVVVAGLGLGLITMSLLKKHQVKELIVLEIDKDLIEGYPLLLSEKERALFDENISSGRLKFFQADCTKSLDKDTLTACRGADYMWVDTWEFLGSEKGLEHTLILQEQIKAKAVDYWGLELDLVINCARMDNKAKQGKRKSNFMQVVEKYPVPISAQSFDKKTKAIYFELCLMAGKNCVELIHSK</sequence>
<name>A0A8H9TG74_VIBVL</name>
<accession>A0A8H9TG74</accession>